<evidence type="ECO:0000256" key="6">
    <source>
        <dbReference type="ARBA" id="ARBA00022801"/>
    </source>
</evidence>
<dbReference type="Pfam" id="PF09827">
    <property type="entry name" value="CRISPR_Cas2"/>
    <property type="match status" value="1"/>
</dbReference>
<keyword evidence="10" id="KW-0614">Plasmid</keyword>
<dbReference type="PANTHER" id="PTHR34405">
    <property type="entry name" value="CRISPR-ASSOCIATED ENDORIBONUCLEASE CAS2"/>
    <property type="match status" value="1"/>
</dbReference>
<dbReference type="EC" id="3.1.-.-" evidence="9"/>
<organism evidence="10 11">
    <name type="scientific">Rhodothermus marinus (strain ATCC 43812 / DSM 4252 / R-10)</name>
    <name type="common">Rhodothermus obamensis</name>
    <dbReference type="NCBI Taxonomy" id="518766"/>
    <lineage>
        <taxon>Bacteria</taxon>
        <taxon>Pseudomonadati</taxon>
        <taxon>Rhodothermota</taxon>
        <taxon>Rhodothermia</taxon>
        <taxon>Rhodothermales</taxon>
        <taxon>Rhodothermaceae</taxon>
        <taxon>Rhodothermus</taxon>
    </lineage>
</organism>
<keyword evidence="4 9" id="KW-0479">Metal-binding</keyword>
<accession>D0MKV6</accession>
<comment type="similarity">
    <text evidence="2 9">Belongs to the CRISPR-associated endoribonuclease Cas2 protein family.</text>
</comment>
<evidence type="ECO:0000256" key="8">
    <source>
        <dbReference type="ARBA" id="ARBA00023118"/>
    </source>
</evidence>
<dbReference type="RefSeq" id="WP_012845380.1">
    <property type="nucleotide sequence ID" value="NC_013502.1"/>
</dbReference>
<dbReference type="CDD" id="cd09725">
    <property type="entry name" value="Cas2_I_II_III"/>
    <property type="match status" value="1"/>
</dbReference>
<keyword evidence="7 9" id="KW-0460">Magnesium</keyword>
<dbReference type="eggNOG" id="COG1343">
    <property type="taxonomic scope" value="Bacteria"/>
</dbReference>
<dbReference type="Proteomes" id="UP000002221">
    <property type="component" value="Plasmid pRMAR01"/>
</dbReference>
<comment type="cofactor">
    <cofactor evidence="1 9">
        <name>Mg(2+)</name>
        <dbReference type="ChEBI" id="CHEBI:18420"/>
    </cofactor>
</comment>
<dbReference type="GO" id="GO:0004521">
    <property type="term" value="F:RNA endonuclease activity"/>
    <property type="evidence" value="ECO:0007669"/>
    <property type="project" value="InterPro"/>
</dbReference>
<reference evidence="10 11" key="1">
    <citation type="journal article" date="2009" name="Stand. Genomic Sci.">
        <title>Complete genome sequence of Rhodothermus marinus type strain (R-10).</title>
        <authorList>
            <person name="Nolan M."/>
            <person name="Tindall B.J."/>
            <person name="Pomrenke H."/>
            <person name="Lapidus A."/>
            <person name="Copeland A."/>
            <person name="Glavina Del Rio T."/>
            <person name="Lucas S."/>
            <person name="Chen F."/>
            <person name="Tice H."/>
            <person name="Cheng J.F."/>
            <person name="Saunders E."/>
            <person name="Han C."/>
            <person name="Bruce D."/>
            <person name="Goodwin L."/>
            <person name="Chain P."/>
            <person name="Pitluck S."/>
            <person name="Ovchinikova G."/>
            <person name="Pati A."/>
            <person name="Ivanova N."/>
            <person name="Mavromatis K."/>
            <person name="Chen A."/>
            <person name="Palaniappan K."/>
            <person name="Land M."/>
            <person name="Hauser L."/>
            <person name="Chang Y.J."/>
            <person name="Jeffries C.D."/>
            <person name="Brettin T."/>
            <person name="Goker M."/>
            <person name="Bristow J."/>
            <person name="Eisen J.A."/>
            <person name="Markowitz V."/>
            <person name="Hugenholtz P."/>
            <person name="Kyrpides N.C."/>
            <person name="Klenk H.P."/>
            <person name="Detter J.C."/>
        </authorList>
    </citation>
    <scope>NUCLEOTIDE SEQUENCE [LARGE SCALE GENOMIC DNA]</scope>
    <source>
        <strain evidence="11">ATCC 43812 / DSM 4252 / R-10</strain>
        <plasmid evidence="10">pRMAR01</plasmid>
    </source>
</reference>
<dbReference type="GO" id="GO:0043571">
    <property type="term" value="P:maintenance of CRISPR repeat elements"/>
    <property type="evidence" value="ECO:0007669"/>
    <property type="project" value="UniProtKB-UniRule"/>
</dbReference>
<evidence type="ECO:0000256" key="5">
    <source>
        <dbReference type="ARBA" id="ARBA00022759"/>
    </source>
</evidence>
<evidence type="ECO:0000313" key="11">
    <source>
        <dbReference type="Proteomes" id="UP000002221"/>
    </source>
</evidence>
<dbReference type="NCBIfam" id="TIGR01573">
    <property type="entry name" value="cas2"/>
    <property type="match status" value="1"/>
</dbReference>
<dbReference type="SUPFAM" id="SSF143430">
    <property type="entry name" value="TTP0101/SSO1404-like"/>
    <property type="match status" value="1"/>
</dbReference>
<feature type="binding site" evidence="9">
    <location>
        <position position="10"/>
    </location>
    <ligand>
        <name>Mg(2+)</name>
        <dbReference type="ChEBI" id="CHEBI:18420"/>
        <note>catalytic</note>
    </ligand>
</feature>
<dbReference type="OrthoDB" id="9798176at2"/>
<geneLocation type="plasmid" evidence="10 11">
    <name>pRMAR01</name>
</geneLocation>
<dbReference type="InterPro" id="IPR021127">
    <property type="entry name" value="CRISPR_associated_Cas2"/>
</dbReference>
<dbReference type="HAMAP" id="MF_01471">
    <property type="entry name" value="Cas2"/>
    <property type="match status" value="1"/>
</dbReference>
<dbReference type="AlphaFoldDB" id="D0MKV6"/>
<evidence type="ECO:0000256" key="1">
    <source>
        <dbReference type="ARBA" id="ARBA00001946"/>
    </source>
</evidence>
<dbReference type="HOGENOM" id="CLU_161124_3_1_10"/>
<dbReference type="KEGG" id="rmr:Rmar_2912"/>
<evidence type="ECO:0000256" key="4">
    <source>
        <dbReference type="ARBA" id="ARBA00022723"/>
    </source>
</evidence>
<dbReference type="GO" id="GO:0016787">
    <property type="term" value="F:hydrolase activity"/>
    <property type="evidence" value="ECO:0007669"/>
    <property type="project" value="UniProtKB-KW"/>
</dbReference>
<keyword evidence="8 9" id="KW-0051">Antiviral defense</keyword>
<dbReference type="GO" id="GO:0046872">
    <property type="term" value="F:metal ion binding"/>
    <property type="evidence" value="ECO:0007669"/>
    <property type="project" value="UniProtKB-UniRule"/>
</dbReference>
<proteinExistence type="inferred from homology"/>
<keyword evidence="6 9" id="KW-0378">Hydrolase</keyword>
<dbReference type="InterPro" id="IPR019199">
    <property type="entry name" value="Virulence_VapD/CRISPR_Cas2"/>
</dbReference>
<evidence type="ECO:0000256" key="3">
    <source>
        <dbReference type="ARBA" id="ARBA00022722"/>
    </source>
</evidence>
<comment type="function">
    <text evidence="9">CRISPR (clustered regularly interspaced short palindromic repeat), is an adaptive immune system that provides protection against mobile genetic elements (viruses, transposable elements and conjugative plasmids). CRISPR clusters contain sequences complementary to antecedent mobile elements and target invading nucleic acids. CRISPR clusters are transcribed and processed into CRISPR RNA (crRNA). Functions as a ssRNA-specific endoribonuclease. Involved in the integration of spacer DNA into the CRISPR cassette.</text>
</comment>
<keyword evidence="5 9" id="KW-0255">Endonuclease</keyword>
<evidence type="ECO:0000256" key="7">
    <source>
        <dbReference type="ARBA" id="ARBA00022842"/>
    </source>
</evidence>
<keyword evidence="3 9" id="KW-0540">Nuclease</keyword>
<sequence>MRRYYLVCYDIRQSKRLQRMHRLMAGYGDPLQYSVFLCLLSRAEVVTMLDAIKEVINQREDSVLVVDLGKVKGARPDCIQTLGCQKLPEMKNVFLT</sequence>
<evidence type="ECO:0000256" key="9">
    <source>
        <dbReference type="HAMAP-Rule" id="MF_01471"/>
    </source>
</evidence>
<dbReference type="PANTHER" id="PTHR34405:SF3">
    <property type="entry name" value="CRISPR-ASSOCIATED ENDORIBONUCLEASE CAS2 3"/>
    <property type="match status" value="1"/>
</dbReference>
<protein>
    <recommendedName>
        <fullName evidence="9">CRISPR-associated endoribonuclease Cas2</fullName>
        <ecNumber evidence="9">3.1.-.-</ecNumber>
    </recommendedName>
</protein>
<keyword evidence="11" id="KW-1185">Reference proteome</keyword>
<name>D0MKV6_RHOM4</name>
<evidence type="ECO:0000256" key="2">
    <source>
        <dbReference type="ARBA" id="ARBA00009959"/>
    </source>
</evidence>
<dbReference type="Gene3D" id="3.30.70.240">
    <property type="match status" value="1"/>
</dbReference>
<dbReference type="EMBL" id="CP001808">
    <property type="protein sequence ID" value="ACY49770.1"/>
    <property type="molecule type" value="Genomic_DNA"/>
</dbReference>
<comment type="subunit">
    <text evidence="9">Homodimer, forms a heterotetramer with a Cas1 homodimer.</text>
</comment>
<evidence type="ECO:0000313" key="10">
    <source>
        <dbReference type="EMBL" id="ACY49770.1"/>
    </source>
</evidence>
<dbReference type="GO" id="GO:0051607">
    <property type="term" value="P:defense response to virus"/>
    <property type="evidence" value="ECO:0007669"/>
    <property type="project" value="UniProtKB-UniRule"/>
</dbReference>
<gene>
    <name evidence="9" type="primary">cas2</name>
    <name evidence="10" type="ordered locus">Rmar_2912</name>
</gene>